<reference evidence="1 2" key="1">
    <citation type="submission" date="2017-11" db="EMBL/GenBank/DDBJ databases">
        <title>Evolution of Phototrophy in the Chloroflexi Phylum Driven by Horizontal Gene Transfer.</title>
        <authorList>
            <person name="Ward L.M."/>
            <person name="Hemp J."/>
            <person name="Shih P.M."/>
            <person name="Mcglynn S.E."/>
            <person name="Fischer W."/>
        </authorList>
    </citation>
    <scope>NUCLEOTIDE SEQUENCE [LARGE SCALE GENOMIC DNA]</scope>
    <source>
        <strain evidence="1">JP3_7</strain>
    </source>
</reference>
<evidence type="ECO:0000313" key="2">
    <source>
        <dbReference type="Proteomes" id="UP000230790"/>
    </source>
</evidence>
<proteinExistence type="predicted"/>
<evidence type="ECO:0000313" key="1">
    <source>
        <dbReference type="EMBL" id="PJF47096.1"/>
    </source>
</evidence>
<dbReference type="Proteomes" id="UP000230790">
    <property type="component" value="Unassembled WGS sequence"/>
</dbReference>
<dbReference type="AlphaFoldDB" id="A0A2M8QBB9"/>
<accession>A0A2M8QBB9</accession>
<organism evidence="1 2">
    <name type="scientific">Candidatus Thermofonsia Clade 3 bacterium</name>
    <dbReference type="NCBI Taxonomy" id="2364212"/>
    <lineage>
        <taxon>Bacteria</taxon>
        <taxon>Bacillati</taxon>
        <taxon>Chloroflexota</taxon>
        <taxon>Candidatus Thermofontia</taxon>
        <taxon>Candidatus Thermofonsia Clade 3</taxon>
    </lineage>
</organism>
<sequence length="472" mass="54111">MHTESNDEFDGGDFDGHDDADDFGLDAAWLASELTDELVRYWGDRWRIEEENKAICVNLSLKTALSKLPGKWLDAACQANRLILRGEQYGSRRAKVTALVARLTSENELRRCVAELPPRARSALRRVINNGGWMRLADLTRDFGSMDGDGWFWDEQPPTSCLGELRRRALLFIGRTSRVKDGKPGKRMFKVAVVPKDIRALLMHVLSEMPTDAEEEATLARHGATLADALNDAMAAARDYYDALGLHLPLTQSDVEDFLCHVSQRGFDPVMAWLGLAIVLVFIETHLHEIQSLDDLCDYHISELASSFIDMSYMHRWRLDERRNLIHLVCVLYDRLYERGRVLRETRDEVRSACARLLSGKRKLNLIRRPPPLGGELIFMRVNPHTGKEERYTFNHQRLLMVWAGAFDHDWRAMLSVCDTVPSGAQKKALIHELTALEPDICDLLLSQADEEDFYRAILWFYEDRLLELSVW</sequence>
<name>A0A2M8QBB9_9CHLR</name>
<comment type="caution">
    <text evidence="1">The sequence shown here is derived from an EMBL/GenBank/DDBJ whole genome shotgun (WGS) entry which is preliminary data.</text>
</comment>
<gene>
    <name evidence="1" type="ORF">CUN48_10430</name>
</gene>
<protein>
    <submittedName>
        <fullName evidence="1">Uncharacterized protein</fullName>
    </submittedName>
</protein>
<dbReference type="EMBL" id="PGTN01000068">
    <property type="protein sequence ID" value="PJF47096.1"/>
    <property type="molecule type" value="Genomic_DNA"/>
</dbReference>